<dbReference type="PANTHER" id="PTHR23131">
    <property type="entry name" value="ENDORIBONUCLEASE LACTB2"/>
    <property type="match status" value="1"/>
</dbReference>
<dbReference type="SUPFAM" id="SSF56281">
    <property type="entry name" value="Metallo-hydrolase/oxidoreductase"/>
    <property type="match status" value="1"/>
</dbReference>
<dbReference type="InterPro" id="IPR036866">
    <property type="entry name" value="RibonucZ/Hydroxyglut_hydro"/>
</dbReference>
<evidence type="ECO:0000313" key="3">
    <source>
        <dbReference type="Proteomes" id="UP000246085"/>
    </source>
</evidence>
<dbReference type="SMART" id="SM00849">
    <property type="entry name" value="Lactamase_B"/>
    <property type="match status" value="1"/>
</dbReference>
<dbReference type="PANTHER" id="PTHR23131:SF4">
    <property type="entry name" value="METALLO-BETA-LACTAMASE SUPERFAMILY POTEIN"/>
    <property type="match status" value="1"/>
</dbReference>
<feature type="domain" description="Metallo-beta-lactamase" evidence="1">
    <location>
        <begin position="37"/>
        <end position="254"/>
    </location>
</feature>
<gene>
    <name evidence="2" type="ORF">BRAD3257_7466</name>
</gene>
<dbReference type="InterPro" id="IPR001279">
    <property type="entry name" value="Metallo-B-lactamas"/>
</dbReference>
<dbReference type="RefSeq" id="WP_122405325.1">
    <property type="nucleotide sequence ID" value="NZ_LS398110.1"/>
</dbReference>
<name>A0A2U3QA38_9BRAD</name>
<evidence type="ECO:0000313" key="2">
    <source>
        <dbReference type="EMBL" id="SPP98189.1"/>
    </source>
</evidence>
<accession>A0A2U3QA38</accession>
<proteinExistence type="predicted"/>
<dbReference type="KEGG" id="bvz:BRAD3257_7466"/>
<dbReference type="Pfam" id="PF00753">
    <property type="entry name" value="Lactamase_B"/>
    <property type="match status" value="1"/>
</dbReference>
<dbReference type="EMBL" id="LS398110">
    <property type="protein sequence ID" value="SPP98189.1"/>
    <property type="molecule type" value="Genomic_DNA"/>
</dbReference>
<protein>
    <submittedName>
        <fullName evidence="2">Beta-lactamase domain-containing protein</fullName>
    </submittedName>
</protein>
<dbReference type="AlphaFoldDB" id="A0A2U3QA38"/>
<organism evidence="2 3">
    <name type="scientific">Bradyrhizobium vignae</name>
    <dbReference type="NCBI Taxonomy" id="1549949"/>
    <lineage>
        <taxon>Bacteria</taxon>
        <taxon>Pseudomonadati</taxon>
        <taxon>Pseudomonadota</taxon>
        <taxon>Alphaproteobacteria</taxon>
        <taxon>Hyphomicrobiales</taxon>
        <taxon>Nitrobacteraceae</taxon>
        <taxon>Bradyrhizobium</taxon>
    </lineage>
</organism>
<dbReference type="InterPro" id="IPR050662">
    <property type="entry name" value="Sec-metab_biosynth-thioest"/>
</dbReference>
<evidence type="ECO:0000259" key="1">
    <source>
        <dbReference type="SMART" id="SM00849"/>
    </source>
</evidence>
<dbReference type="Gene3D" id="3.60.15.10">
    <property type="entry name" value="Ribonuclease Z/Hydroxyacylglutathione hydrolase-like"/>
    <property type="match status" value="1"/>
</dbReference>
<sequence>MTDSVVFPYNPPARDEFTEIAPGVRWIQVPMPGRLDHTNVWVIDDDDGWALVDTGLSTQEVVGAWEVLIAKPPLSGPLTRVLVTHMHADHIGLAGWLTRRYGVRLWISNIEYLMCRAMISDSGQEAPADALQFYRGAGWGEVAIEDYRARFGCFGTHVYALPHSFHRLQDGMRLQIGQHAWEVIAGHGHSPEQACLYCPELKLLISGDHVLPRGSANVCVFPLEPDANPIADWFASMISLKQRVPDDVLVAPGHHDVFLGLHARIEQLLSRQQEVLERLLALLEQPRRVVDVFSALFRSRISEFDSQHLGLATGQAVANLNYLIGAGRVAKEVRDGVARYRKI</sequence>
<reference evidence="2 3" key="1">
    <citation type="submission" date="2018-03" db="EMBL/GenBank/DDBJ databases">
        <authorList>
            <person name="Gully D."/>
        </authorList>
    </citation>
    <scope>NUCLEOTIDE SEQUENCE [LARGE SCALE GENOMIC DNA]</scope>
    <source>
        <strain evidence="2">ORS3257</strain>
    </source>
</reference>
<dbReference type="Proteomes" id="UP000246085">
    <property type="component" value="Chromosome BRAD3257"/>
</dbReference>